<dbReference type="InterPro" id="IPR050087">
    <property type="entry name" value="AON_synthase_class-II"/>
</dbReference>
<dbReference type="InterPro" id="IPR015422">
    <property type="entry name" value="PyrdxlP-dep_Trfase_small"/>
</dbReference>
<dbReference type="KEGG" id="dmp:FAK_14520"/>
<sequence>MGERPVLEILKDRVAAKQAVGLTRRLVSVGPACGRHVTVRGRRCLLMASNDYLGLAGHPRLAAAAQEAAAACGTGSGASRLISGTLESHLELEWAIARFKHAPAALFFPTGYMTNLGVVSTLAGEGDLIVSDALNHASLIDACRLSRAQVAVFPHGDAARAEELLAQGPADRVKLLVSDGVFSMDGELAPVPELLAAARRQNALLVIDDAHATGVWGATGRGTLEHYGLEPEPQVVMAGTFSKALGGLGGFAAGAPEVIEALVHGARSLLYSTAPPPAQAAVALAGLELVDAEPWRREHLCALSALLRRRLAEAGLTSVGRAGPIVPVLTGSAQASLQLAEGLWERGIFAPAVRPPTVPEGASRIRLTVTAAHQESDIEQAAQALADAAREAGL</sequence>
<evidence type="ECO:0000256" key="4">
    <source>
        <dbReference type="ARBA" id="ARBA00011738"/>
    </source>
</evidence>
<dbReference type="Gene3D" id="3.90.1150.10">
    <property type="entry name" value="Aspartate Aminotransferase, domain 1"/>
    <property type="match status" value="1"/>
</dbReference>
<evidence type="ECO:0000256" key="8">
    <source>
        <dbReference type="ARBA" id="ARBA00047715"/>
    </source>
</evidence>
<comment type="function">
    <text evidence="10">Catalyzes the decarboxylative condensation of pimeloyl-[acyl-carrier protein] and L-alanine to produce 8-amino-7-oxononanoate (AON), [acyl-carrier protein], and carbon dioxide.</text>
</comment>
<dbReference type="SUPFAM" id="SSF53383">
    <property type="entry name" value="PLP-dependent transferases"/>
    <property type="match status" value="1"/>
</dbReference>
<dbReference type="InterPro" id="IPR015421">
    <property type="entry name" value="PyrdxlP-dep_Trfase_major"/>
</dbReference>
<proteinExistence type="inferred from homology"/>
<dbReference type="Proteomes" id="UP001366166">
    <property type="component" value="Chromosome"/>
</dbReference>
<keyword evidence="5 10" id="KW-0808">Transferase</keyword>
<comment type="pathway">
    <text evidence="2 10">Cofactor biosynthesis; biotin biosynthesis.</text>
</comment>
<dbReference type="RefSeq" id="WP_338606101.1">
    <property type="nucleotide sequence ID" value="NZ_AP028679.1"/>
</dbReference>
<protein>
    <recommendedName>
        <fullName evidence="10">8-amino-7-ketopelargonate synthase</fullName>
        <ecNumber evidence="10">2.3.1.47</ecNumber>
    </recommendedName>
</protein>
<evidence type="ECO:0000256" key="10">
    <source>
        <dbReference type="RuleBase" id="RU003693"/>
    </source>
</evidence>
<dbReference type="PANTHER" id="PTHR13693">
    <property type="entry name" value="CLASS II AMINOTRANSFERASE/8-AMINO-7-OXONONANOATE SYNTHASE"/>
    <property type="match status" value="1"/>
</dbReference>
<comment type="cofactor">
    <cofactor evidence="1 9 10">
        <name>pyridoxal 5'-phosphate</name>
        <dbReference type="ChEBI" id="CHEBI:597326"/>
    </cofactor>
</comment>
<dbReference type="EMBL" id="AP028679">
    <property type="protein sequence ID" value="BEQ14386.1"/>
    <property type="molecule type" value="Genomic_DNA"/>
</dbReference>
<dbReference type="InterPro" id="IPR001917">
    <property type="entry name" value="Aminotrans_II_pyridoxalP_BS"/>
</dbReference>
<keyword evidence="7 9" id="KW-0663">Pyridoxal phosphate</keyword>
<dbReference type="InterPro" id="IPR004723">
    <property type="entry name" value="AONS_Archaea/Proteobacteria"/>
</dbReference>
<name>A0AAU9EB57_9BACT</name>
<comment type="subunit">
    <text evidence="4 10">Homodimer.</text>
</comment>
<feature type="modified residue" description="N6-(pyridoxal phosphate)lysine" evidence="9">
    <location>
        <position position="243"/>
    </location>
</feature>
<dbReference type="EC" id="2.3.1.47" evidence="10"/>
<keyword evidence="13" id="KW-1185">Reference proteome</keyword>
<comment type="similarity">
    <text evidence="3 10">Belongs to the class-II pyridoxal-phosphate-dependent aminotransferase family. BioF subfamily.</text>
</comment>
<keyword evidence="6" id="KW-0093">Biotin biosynthesis</keyword>
<organism evidence="12 13">
    <name type="scientific">Desulfoferula mesophila</name>
    <dbReference type="NCBI Taxonomy" id="3058419"/>
    <lineage>
        <taxon>Bacteria</taxon>
        <taxon>Pseudomonadati</taxon>
        <taxon>Thermodesulfobacteriota</taxon>
        <taxon>Desulfarculia</taxon>
        <taxon>Desulfarculales</taxon>
        <taxon>Desulfarculaceae</taxon>
        <taxon>Desulfoferula</taxon>
    </lineage>
</organism>
<evidence type="ECO:0000313" key="13">
    <source>
        <dbReference type="Proteomes" id="UP001366166"/>
    </source>
</evidence>
<evidence type="ECO:0000256" key="2">
    <source>
        <dbReference type="ARBA" id="ARBA00004746"/>
    </source>
</evidence>
<evidence type="ECO:0000256" key="9">
    <source>
        <dbReference type="PIRSR" id="PIRSR604723-51"/>
    </source>
</evidence>
<dbReference type="InterPro" id="IPR004839">
    <property type="entry name" value="Aminotransferase_I/II_large"/>
</dbReference>
<dbReference type="GO" id="GO:0008710">
    <property type="term" value="F:8-amino-7-oxononanoate synthase activity"/>
    <property type="evidence" value="ECO:0007669"/>
    <property type="project" value="UniProtKB-UniRule"/>
</dbReference>
<comment type="catalytic activity">
    <reaction evidence="8 10">
        <text>6-carboxyhexanoyl-[ACP] + L-alanine + H(+) = (8S)-8-amino-7-oxononanoate + holo-[ACP] + CO2</text>
        <dbReference type="Rhea" id="RHEA:42288"/>
        <dbReference type="Rhea" id="RHEA-COMP:9685"/>
        <dbReference type="Rhea" id="RHEA-COMP:9955"/>
        <dbReference type="ChEBI" id="CHEBI:15378"/>
        <dbReference type="ChEBI" id="CHEBI:16526"/>
        <dbReference type="ChEBI" id="CHEBI:57972"/>
        <dbReference type="ChEBI" id="CHEBI:64479"/>
        <dbReference type="ChEBI" id="CHEBI:78846"/>
        <dbReference type="ChEBI" id="CHEBI:149468"/>
        <dbReference type="EC" id="2.3.1.47"/>
    </reaction>
</comment>
<evidence type="ECO:0000256" key="1">
    <source>
        <dbReference type="ARBA" id="ARBA00001933"/>
    </source>
</evidence>
<gene>
    <name evidence="12" type="primary">bioF</name>
    <name evidence="12" type="ORF">FAK_14520</name>
</gene>
<dbReference type="NCBIfam" id="TIGR00858">
    <property type="entry name" value="bioF"/>
    <property type="match status" value="1"/>
</dbReference>
<evidence type="ECO:0000259" key="11">
    <source>
        <dbReference type="Pfam" id="PF00155"/>
    </source>
</evidence>
<dbReference type="Pfam" id="PF00155">
    <property type="entry name" value="Aminotran_1_2"/>
    <property type="match status" value="1"/>
</dbReference>
<dbReference type="GO" id="GO:0009102">
    <property type="term" value="P:biotin biosynthetic process"/>
    <property type="evidence" value="ECO:0007669"/>
    <property type="project" value="UniProtKB-UniRule"/>
</dbReference>
<feature type="domain" description="Aminotransferase class I/classII large" evidence="11">
    <location>
        <begin position="44"/>
        <end position="385"/>
    </location>
</feature>
<dbReference type="Gene3D" id="3.40.640.10">
    <property type="entry name" value="Type I PLP-dependent aspartate aminotransferase-like (Major domain)"/>
    <property type="match status" value="1"/>
</dbReference>
<reference evidence="13" key="1">
    <citation type="journal article" date="2023" name="Arch. Microbiol.">
        <title>Desulfoferula mesophilus gen. nov. sp. nov., a mesophilic sulfate-reducing bacterium isolated from a brackish lake sediment.</title>
        <authorList>
            <person name="Watanabe T."/>
            <person name="Yabe T."/>
            <person name="Tsuji J.M."/>
            <person name="Fukui M."/>
        </authorList>
    </citation>
    <scope>NUCLEOTIDE SEQUENCE [LARGE SCALE GENOMIC DNA]</scope>
    <source>
        <strain evidence="13">12FAK</strain>
    </source>
</reference>
<dbReference type="PROSITE" id="PS00599">
    <property type="entry name" value="AA_TRANSFER_CLASS_2"/>
    <property type="match status" value="1"/>
</dbReference>
<evidence type="ECO:0000256" key="5">
    <source>
        <dbReference type="ARBA" id="ARBA00022679"/>
    </source>
</evidence>
<evidence type="ECO:0000256" key="6">
    <source>
        <dbReference type="ARBA" id="ARBA00022756"/>
    </source>
</evidence>
<evidence type="ECO:0000313" key="12">
    <source>
        <dbReference type="EMBL" id="BEQ14386.1"/>
    </source>
</evidence>
<dbReference type="InterPro" id="IPR015424">
    <property type="entry name" value="PyrdxlP-dep_Trfase"/>
</dbReference>
<dbReference type="PANTHER" id="PTHR13693:SF100">
    <property type="entry name" value="8-AMINO-7-OXONONANOATE SYNTHASE"/>
    <property type="match status" value="1"/>
</dbReference>
<dbReference type="GO" id="GO:0030170">
    <property type="term" value="F:pyridoxal phosphate binding"/>
    <property type="evidence" value="ECO:0007669"/>
    <property type="project" value="InterPro"/>
</dbReference>
<accession>A0AAU9EB57</accession>
<dbReference type="AlphaFoldDB" id="A0AAU9EB57"/>
<evidence type="ECO:0000256" key="3">
    <source>
        <dbReference type="ARBA" id="ARBA00010008"/>
    </source>
</evidence>
<evidence type="ECO:0000256" key="7">
    <source>
        <dbReference type="ARBA" id="ARBA00022898"/>
    </source>
</evidence>